<protein>
    <submittedName>
        <fullName evidence="4">Diguanylate cyclase (GGDEF) domain-containing protein</fullName>
    </submittedName>
</protein>
<dbReference type="PANTHER" id="PTHR33121:SF70">
    <property type="entry name" value="SIGNALING PROTEIN YKOW"/>
    <property type="match status" value="1"/>
</dbReference>
<dbReference type="PROSITE" id="PS50883">
    <property type="entry name" value="EAL"/>
    <property type="match status" value="1"/>
</dbReference>
<evidence type="ECO:0000256" key="1">
    <source>
        <dbReference type="SAM" id="Phobius"/>
    </source>
</evidence>
<reference evidence="5" key="1">
    <citation type="submission" date="2016-10" db="EMBL/GenBank/DDBJ databases">
        <authorList>
            <person name="Varghese N."/>
            <person name="Submissions S."/>
        </authorList>
    </citation>
    <scope>NUCLEOTIDE SEQUENCE [LARGE SCALE GENOMIC DNA]</scope>
    <source>
        <strain evidence="5">DSM 44526</strain>
    </source>
</reference>
<proteinExistence type="predicted"/>
<feature type="transmembrane region" description="Helical" evidence="1">
    <location>
        <begin position="215"/>
        <end position="233"/>
    </location>
</feature>
<dbReference type="Gene3D" id="3.20.20.450">
    <property type="entry name" value="EAL domain"/>
    <property type="match status" value="1"/>
</dbReference>
<keyword evidence="1" id="KW-0812">Transmembrane</keyword>
<feature type="transmembrane region" description="Helical" evidence="1">
    <location>
        <begin position="245"/>
        <end position="266"/>
    </location>
</feature>
<dbReference type="InterPro" id="IPR050706">
    <property type="entry name" value="Cyclic-di-GMP_PDE-like"/>
</dbReference>
<dbReference type="PANTHER" id="PTHR33121">
    <property type="entry name" value="CYCLIC DI-GMP PHOSPHODIESTERASE PDEF"/>
    <property type="match status" value="1"/>
</dbReference>
<dbReference type="InterPro" id="IPR000160">
    <property type="entry name" value="GGDEF_dom"/>
</dbReference>
<dbReference type="NCBIfam" id="TIGR00254">
    <property type="entry name" value="GGDEF"/>
    <property type="match status" value="1"/>
</dbReference>
<dbReference type="Gene3D" id="3.30.70.270">
    <property type="match status" value="1"/>
</dbReference>
<feature type="transmembrane region" description="Helical" evidence="1">
    <location>
        <begin position="124"/>
        <end position="143"/>
    </location>
</feature>
<dbReference type="AlphaFoldDB" id="A0A1G7XWH4"/>
<dbReference type="CDD" id="cd01948">
    <property type="entry name" value="EAL"/>
    <property type="match status" value="1"/>
</dbReference>
<dbReference type="Pfam" id="PF00990">
    <property type="entry name" value="GGDEF"/>
    <property type="match status" value="1"/>
</dbReference>
<keyword evidence="5" id="KW-1185">Reference proteome</keyword>
<name>A0A1G7XWH4_9ACTN</name>
<feature type="domain" description="EAL" evidence="2">
    <location>
        <begin position="473"/>
        <end position="726"/>
    </location>
</feature>
<dbReference type="InterPro" id="IPR043128">
    <property type="entry name" value="Rev_trsase/Diguanyl_cyclase"/>
</dbReference>
<evidence type="ECO:0000313" key="5">
    <source>
        <dbReference type="Proteomes" id="UP000198863"/>
    </source>
</evidence>
<keyword evidence="1" id="KW-0472">Membrane</keyword>
<dbReference type="PROSITE" id="PS50887">
    <property type="entry name" value="GGDEF"/>
    <property type="match status" value="1"/>
</dbReference>
<dbReference type="OrthoDB" id="23692at2"/>
<dbReference type="Proteomes" id="UP000198863">
    <property type="component" value="Unassembled WGS sequence"/>
</dbReference>
<dbReference type="SMART" id="SM00267">
    <property type="entry name" value="GGDEF"/>
    <property type="match status" value="1"/>
</dbReference>
<evidence type="ECO:0000313" key="4">
    <source>
        <dbReference type="EMBL" id="SDG88572.1"/>
    </source>
</evidence>
<organism evidence="4 5">
    <name type="scientific">Klenkia brasiliensis</name>
    <dbReference type="NCBI Taxonomy" id="333142"/>
    <lineage>
        <taxon>Bacteria</taxon>
        <taxon>Bacillati</taxon>
        <taxon>Actinomycetota</taxon>
        <taxon>Actinomycetes</taxon>
        <taxon>Geodermatophilales</taxon>
        <taxon>Geodermatophilaceae</taxon>
        <taxon>Klenkia</taxon>
    </lineage>
</organism>
<dbReference type="InterPro" id="IPR035919">
    <property type="entry name" value="EAL_sf"/>
</dbReference>
<dbReference type="SUPFAM" id="SSF55073">
    <property type="entry name" value="Nucleotide cyclase"/>
    <property type="match status" value="1"/>
</dbReference>
<dbReference type="InterPro" id="IPR029787">
    <property type="entry name" value="Nucleotide_cyclase"/>
</dbReference>
<gene>
    <name evidence="4" type="ORF">SAMN05660324_3833</name>
</gene>
<dbReference type="EMBL" id="FNCF01000006">
    <property type="protein sequence ID" value="SDG88572.1"/>
    <property type="molecule type" value="Genomic_DNA"/>
</dbReference>
<evidence type="ECO:0000259" key="3">
    <source>
        <dbReference type="PROSITE" id="PS50887"/>
    </source>
</evidence>
<keyword evidence="1" id="KW-1133">Transmembrane helix</keyword>
<evidence type="ECO:0000259" key="2">
    <source>
        <dbReference type="PROSITE" id="PS50883"/>
    </source>
</evidence>
<dbReference type="SMART" id="SM00052">
    <property type="entry name" value="EAL"/>
    <property type="match status" value="1"/>
</dbReference>
<feature type="transmembrane region" description="Helical" evidence="1">
    <location>
        <begin position="163"/>
        <end position="182"/>
    </location>
</feature>
<feature type="transmembrane region" description="Helical" evidence="1">
    <location>
        <begin position="189"/>
        <end position="209"/>
    </location>
</feature>
<feature type="transmembrane region" description="Helical" evidence="1">
    <location>
        <begin position="93"/>
        <end position="112"/>
    </location>
</feature>
<accession>A0A1G7XWH4</accession>
<sequence length="735" mass="76547">MNPPPSPVRLLAAVLGAAALAVALVALGHPVPARVGTTTAFAGAALLCLRRARTTPTERGTWTRLALGAALLGGNALYRLVQLSLDLGGPWSVVPAVLTTAAFPVLYSGLVRWNRGSRLLQRRYEAWTGVAAAALVLAALEAWTAHGGPLADRPQTARLVLELPASASAVLLLAAVLTPLSAGVRDPRGWLTTAATVVVVVPVWARALGISGADWAPLPLALAAAVLACAAARRPRPAPPGRRDGSLTAGEALAMLLGVVAVLAVAATRVSALVVVLAGFTTAVCGVRLLHGLRGLTQLAEVRQQATTDELTGTANRRALLHRIAQVTGTGEQVCLAVLDVDDFGTINDGLGSRGGDQLLVEVAGRLQGALRATCVLGRLGGDDFAVVAATPPGMPPTDPLELGARLTAALAGPFTVGGLRLHVTASMGLAATTADDGEQLFVRAATALRESKRLRTGPVLHDPARHDDTSGQLRLVEELRLALVRDELVLHLQPQVDVGTGALHGVEALVRWQHPARGLLGPASFVPLAEAHGLIGPLTERVLELALAQLARWRADGVRLRVSVNLSASNLLDEALPERLLGRLLHHRVDPADLVLEVTENVFAGDSPQVRGVLTALAGLGAGLSIDDYGTGWSSLGYLRRLPVGELKLDRSFTADLRTDHRTAAIVGSTIDLAHRLGMRVVAEGVEDEPTLHELERLGCDLSQGYLHARPLPADELAGWVAARAASPGALTAG</sequence>
<dbReference type="SUPFAM" id="SSF141868">
    <property type="entry name" value="EAL domain-like"/>
    <property type="match status" value="1"/>
</dbReference>
<dbReference type="RefSeq" id="WP_091067027.1">
    <property type="nucleotide sequence ID" value="NZ_FNCF01000006.1"/>
</dbReference>
<dbReference type="CDD" id="cd01949">
    <property type="entry name" value="GGDEF"/>
    <property type="match status" value="1"/>
</dbReference>
<dbReference type="InterPro" id="IPR001633">
    <property type="entry name" value="EAL_dom"/>
</dbReference>
<dbReference type="GO" id="GO:0071111">
    <property type="term" value="F:cyclic-guanylate-specific phosphodiesterase activity"/>
    <property type="evidence" value="ECO:0007669"/>
    <property type="project" value="InterPro"/>
</dbReference>
<feature type="domain" description="GGDEF" evidence="3">
    <location>
        <begin position="332"/>
        <end position="464"/>
    </location>
</feature>
<feature type="transmembrane region" description="Helical" evidence="1">
    <location>
        <begin position="61"/>
        <end position="81"/>
    </location>
</feature>
<dbReference type="Pfam" id="PF00563">
    <property type="entry name" value="EAL"/>
    <property type="match status" value="1"/>
</dbReference>